<dbReference type="EMBL" id="JAGMUX010000008">
    <property type="protein sequence ID" value="KAH7250225.1"/>
    <property type="molecule type" value="Genomic_DNA"/>
</dbReference>
<evidence type="ECO:0000256" key="1">
    <source>
        <dbReference type="SAM" id="MobiDB-lite"/>
    </source>
</evidence>
<accession>A0A9P9H2Z6</accession>
<organism evidence="2 3">
    <name type="scientific">Fusarium redolens</name>
    <dbReference type="NCBI Taxonomy" id="48865"/>
    <lineage>
        <taxon>Eukaryota</taxon>
        <taxon>Fungi</taxon>
        <taxon>Dikarya</taxon>
        <taxon>Ascomycota</taxon>
        <taxon>Pezizomycotina</taxon>
        <taxon>Sordariomycetes</taxon>
        <taxon>Hypocreomycetidae</taxon>
        <taxon>Hypocreales</taxon>
        <taxon>Nectriaceae</taxon>
        <taxon>Fusarium</taxon>
        <taxon>Fusarium redolens species complex</taxon>
    </lineage>
</organism>
<sequence length="275" mass="31760">MSNSSHEESCSSNTSISDEELDCIPCESCAVPPKSLENVFPTLDTQTSQFVKMPDTDYILISLDFHRVCGIERSVSLDGPTYGHDPVVEAGVAYLDMRDILYDRGKGVMPGDRGSSWFKYMTPLHYIVEELEDQEPVKIALLQLRLEWLAEPNVQIWDLKKEKQFETRLQQPAAFEHVLERLGIRFEDTRFGKLSSCTGNAAVFMIQTILAFFYRDEHQKASFERRRPLSWLRYTWVGHSLDQLNLAPGELPKRRRESEMNRHNLPQRKNEKAFG</sequence>
<feature type="region of interest" description="Disordered" evidence="1">
    <location>
        <begin position="248"/>
        <end position="275"/>
    </location>
</feature>
<proteinExistence type="predicted"/>
<dbReference type="AlphaFoldDB" id="A0A9P9H2Z6"/>
<reference evidence="2" key="1">
    <citation type="journal article" date="2021" name="Nat. Commun.">
        <title>Genetic determinants of endophytism in the Arabidopsis root mycobiome.</title>
        <authorList>
            <person name="Mesny F."/>
            <person name="Miyauchi S."/>
            <person name="Thiergart T."/>
            <person name="Pickel B."/>
            <person name="Atanasova L."/>
            <person name="Karlsson M."/>
            <person name="Huettel B."/>
            <person name="Barry K.W."/>
            <person name="Haridas S."/>
            <person name="Chen C."/>
            <person name="Bauer D."/>
            <person name="Andreopoulos W."/>
            <person name="Pangilinan J."/>
            <person name="LaButti K."/>
            <person name="Riley R."/>
            <person name="Lipzen A."/>
            <person name="Clum A."/>
            <person name="Drula E."/>
            <person name="Henrissat B."/>
            <person name="Kohler A."/>
            <person name="Grigoriev I.V."/>
            <person name="Martin F.M."/>
            <person name="Hacquard S."/>
        </authorList>
    </citation>
    <scope>NUCLEOTIDE SEQUENCE</scope>
    <source>
        <strain evidence="2">MPI-CAGE-AT-0023</strain>
    </source>
</reference>
<dbReference type="Proteomes" id="UP000720189">
    <property type="component" value="Unassembled WGS sequence"/>
</dbReference>
<keyword evidence="3" id="KW-1185">Reference proteome</keyword>
<dbReference type="OrthoDB" id="5953249at2759"/>
<evidence type="ECO:0000313" key="2">
    <source>
        <dbReference type="EMBL" id="KAH7250225.1"/>
    </source>
</evidence>
<gene>
    <name evidence="2" type="ORF">BKA55DRAFT_690458</name>
</gene>
<comment type="caution">
    <text evidence="2">The sequence shown here is derived from an EMBL/GenBank/DDBJ whole genome shotgun (WGS) entry which is preliminary data.</text>
</comment>
<dbReference type="RefSeq" id="XP_046049544.1">
    <property type="nucleotide sequence ID" value="XM_046199500.1"/>
</dbReference>
<feature type="compositionally biased region" description="Basic and acidic residues" evidence="1">
    <location>
        <begin position="256"/>
        <end position="275"/>
    </location>
</feature>
<dbReference type="GeneID" id="70229454"/>
<evidence type="ECO:0000313" key="3">
    <source>
        <dbReference type="Proteomes" id="UP000720189"/>
    </source>
</evidence>
<protein>
    <submittedName>
        <fullName evidence="2">Uncharacterized protein</fullName>
    </submittedName>
</protein>
<name>A0A9P9H2Z6_FUSRE</name>